<sequence>MNSIEYYFLILKISPYQGPSFIIGIFETEQLAEQAKKEYSSQMNQEDGVLRETLEIQAIQSSYSLDSTGYVVSRYAEGFGQTYRDSINLYNDKKIAEQERNKLENLINFEEITFPEYHAMEEIKLNLLRDIKETGWLSSDYGDGGWSSFTQEDTLYELL</sequence>
<evidence type="ECO:0000313" key="2">
    <source>
        <dbReference type="EMBL" id="NHB90790.1"/>
    </source>
</evidence>
<dbReference type="EMBL" id="PUJW01000001">
    <property type="protein sequence ID" value="NHB90790.1"/>
    <property type="molecule type" value="Genomic_DNA"/>
</dbReference>
<keyword evidence="1" id="KW-0175">Coiled coil</keyword>
<gene>
    <name evidence="2" type="ORF">C5469_01105</name>
</gene>
<reference evidence="2 3" key="1">
    <citation type="submission" date="2018-02" db="EMBL/GenBank/DDBJ databases">
        <authorList>
            <person name="Machado R.A."/>
        </authorList>
    </citation>
    <scope>NUCLEOTIDE SEQUENCE [LARGE SCALE GENOMIC DNA]</scope>
    <source>
        <strain evidence="2 3">DSM 19724</strain>
    </source>
</reference>
<dbReference type="Proteomes" id="UP000591844">
    <property type="component" value="Unassembled WGS sequence"/>
</dbReference>
<proteinExistence type="predicted"/>
<evidence type="ECO:0000256" key="1">
    <source>
        <dbReference type="SAM" id="Coils"/>
    </source>
</evidence>
<name>A0A7X5QAJ3_9GAMM</name>
<feature type="coiled-coil region" evidence="1">
    <location>
        <begin position="86"/>
        <end position="113"/>
    </location>
</feature>
<dbReference type="AlphaFoldDB" id="A0A7X5QAJ3"/>
<evidence type="ECO:0000313" key="3">
    <source>
        <dbReference type="Proteomes" id="UP000591844"/>
    </source>
</evidence>
<organism evidence="2 3">
    <name type="scientific">Photorhabdus cinerea</name>
    <dbReference type="NCBI Taxonomy" id="471575"/>
    <lineage>
        <taxon>Bacteria</taxon>
        <taxon>Pseudomonadati</taxon>
        <taxon>Pseudomonadota</taxon>
        <taxon>Gammaproteobacteria</taxon>
        <taxon>Enterobacterales</taxon>
        <taxon>Morganellaceae</taxon>
        <taxon>Photorhabdus</taxon>
    </lineage>
</organism>
<keyword evidence="3" id="KW-1185">Reference proteome</keyword>
<accession>A0A7X5QAJ3</accession>
<comment type="caution">
    <text evidence="2">The sequence shown here is derived from an EMBL/GenBank/DDBJ whole genome shotgun (WGS) entry which is preliminary data.</text>
</comment>
<protein>
    <submittedName>
        <fullName evidence="2">Uncharacterized protein</fullName>
    </submittedName>
</protein>
<dbReference type="RefSeq" id="WP_166301160.1">
    <property type="nucleotide sequence ID" value="NZ_CAWPIB010000001.1"/>
</dbReference>